<dbReference type="PROSITE" id="PS51257">
    <property type="entry name" value="PROKAR_LIPOPROTEIN"/>
    <property type="match status" value="1"/>
</dbReference>
<dbReference type="Gene3D" id="3.40.1000.10">
    <property type="entry name" value="Mog1/PsbP, alpha/beta/alpha sandwich"/>
    <property type="match status" value="1"/>
</dbReference>
<dbReference type="InterPro" id="IPR016123">
    <property type="entry name" value="Mog1/PsbP_a/b/a-sand"/>
</dbReference>
<feature type="domain" description="PsbP C-terminal" evidence="1">
    <location>
        <begin position="53"/>
        <end position="192"/>
    </location>
</feature>
<organism evidence="2">
    <name type="scientific">marine sediment metagenome</name>
    <dbReference type="NCBI Taxonomy" id="412755"/>
    <lineage>
        <taxon>unclassified sequences</taxon>
        <taxon>metagenomes</taxon>
        <taxon>ecological metagenomes</taxon>
    </lineage>
</organism>
<sequence>MYLTGKRFNLGLISVLVALLAVSIAFMGGCATQPSTEEFAPSPLTTPVTPGYIRVYDYKLDYGFEYPEDWETQVIEVVDGEDVESTEMFTKPETPTTLIVTVKLSNLTSLEEVNEEFKEGLKGLGGTILEEREIVVNDREGYEVIYKPIAAVKIRQVTFIANGKTYILVCSTAEPLYDEYEEIFDHVINSFVIE</sequence>
<accession>X1M0H4</accession>
<name>X1M0H4_9ZZZZ</name>
<dbReference type="InterPro" id="IPR002683">
    <property type="entry name" value="PsbP_C"/>
</dbReference>
<proteinExistence type="predicted"/>
<protein>
    <recommendedName>
        <fullName evidence="1">PsbP C-terminal domain-containing protein</fullName>
    </recommendedName>
</protein>
<dbReference type="SUPFAM" id="SSF55724">
    <property type="entry name" value="Mog1p/PsbP-like"/>
    <property type="match status" value="1"/>
</dbReference>
<evidence type="ECO:0000313" key="2">
    <source>
        <dbReference type="EMBL" id="GAI11551.1"/>
    </source>
</evidence>
<comment type="caution">
    <text evidence="2">The sequence shown here is derived from an EMBL/GenBank/DDBJ whole genome shotgun (WGS) entry which is preliminary data.</text>
</comment>
<gene>
    <name evidence="2" type="ORF">S06H3_10869</name>
</gene>
<reference evidence="2" key="1">
    <citation type="journal article" date="2014" name="Front. Microbiol.">
        <title>High frequency of phylogenetically diverse reductive dehalogenase-homologous genes in deep subseafloor sedimentary metagenomes.</title>
        <authorList>
            <person name="Kawai M."/>
            <person name="Futagami T."/>
            <person name="Toyoda A."/>
            <person name="Takaki Y."/>
            <person name="Nishi S."/>
            <person name="Hori S."/>
            <person name="Arai W."/>
            <person name="Tsubouchi T."/>
            <person name="Morono Y."/>
            <person name="Uchiyama I."/>
            <person name="Ito T."/>
            <person name="Fujiyama A."/>
            <person name="Inagaki F."/>
            <person name="Takami H."/>
        </authorList>
    </citation>
    <scope>NUCLEOTIDE SEQUENCE</scope>
    <source>
        <strain evidence="2">Expedition CK06-06</strain>
    </source>
</reference>
<dbReference type="Pfam" id="PF01789">
    <property type="entry name" value="PsbP"/>
    <property type="match status" value="1"/>
</dbReference>
<dbReference type="AlphaFoldDB" id="X1M0H4"/>
<evidence type="ECO:0000259" key="1">
    <source>
        <dbReference type="Pfam" id="PF01789"/>
    </source>
</evidence>
<dbReference type="EMBL" id="BARV01005136">
    <property type="protein sequence ID" value="GAI11551.1"/>
    <property type="molecule type" value="Genomic_DNA"/>
</dbReference>